<dbReference type="PANTHER" id="PTHR30006">
    <property type="entry name" value="THIAMINE-BINDING PERIPLASMIC PROTEIN-RELATED"/>
    <property type="match status" value="1"/>
</dbReference>
<evidence type="ECO:0000313" key="4">
    <source>
        <dbReference type="Proteomes" id="UP001169719"/>
    </source>
</evidence>
<dbReference type="PANTHER" id="PTHR30006:SF2">
    <property type="entry name" value="ABC TRANSPORTER SUBSTRATE-BINDING PROTEIN"/>
    <property type="match status" value="1"/>
</dbReference>
<dbReference type="Gene3D" id="3.40.190.10">
    <property type="entry name" value="Periplasmic binding protein-like II"/>
    <property type="match status" value="2"/>
</dbReference>
<keyword evidence="1 2" id="KW-0732">Signal</keyword>
<accession>A0ABT7Y5N2</accession>
<dbReference type="SUPFAM" id="SSF53850">
    <property type="entry name" value="Periplasmic binding protein-like II"/>
    <property type="match status" value="1"/>
</dbReference>
<reference evidence="3" key="1">
    <citation type="submission" date="2024-05" db="EMBL/GenBank/DDBJ databases">
        <title>Genome Sequences of Four Agar- Degrading Marine Bacteria.</title>
        <authorList>
            <person name="Phillips E.K."/>
            <person name="Shaffer J.C."/>
            <person name="Henson M.W."/>
            <person name="Temperton B."/>
            <person name="Thrash C.J."/>
            <person name="Martin M.O."/>
        </authorList>
    </citation>
    <scope>NUCLEOTIDE SEQUENCE</scope>
    <source>
        <strain evidence="3">EKP203</strain>
    </source>
</reference>
<feature type="signal peptide" evidence="2">
    <location>
        <begin position="1"/>
        <end position="28"/>
    </location>
</feature>
<comment type="caution">
    <text evidence="3">The sequence shown here is derived from an EMBL/GenBank/DDBJ whole genome shotgun (WGS) entry which is preliminary data.</text>
</comment>
<gene>
    <name evidence="3" type="ORF">QWJ08_18610</name>
</gene>
<dbReference type="Pfam" id="PF13343">
    <property type="entry name" value="SBP_bac_6"/>
    <property type="match status" value="1"/>
</dbReference>
<keyword evidence="4" id="KW-1185">Reference proteome</keyword>
<evidence type="ECO:0000256" key="2">
    <source>
        <dbReference type="SAM" id="SignalP"/>
    </source>
</evidence>
<sequence length="339" mass="37312">MAVKTRSKLTKVAGMLVGLACASFQAQASDAICYNCPPEWANWGGQLQLINKELGIRVPMDNKNSGQSLSQLVAEKNNPVADVVYYGVSFGINAADQDVVEPYKPANWDKIPDGMKDPEGNWFAIHSGTIGFFVNVDALDGADVPQSWEDLLKPEYRGMVGYLDPTSAFVGYASAVAVNEAMGGDVDDFTPAIEYFKKLQNNRPIVPRQTSYARVISGEIPILLDYDFNAYRAKYDDYSNVEFVIPQEGTIAVPYVMSKVKNSPNTDNGKKILDFVLSEQGQQVWANAYLRPVIEGVMDEDAQSKFLPESEYQRAGSVDFAAMSANQAAFADRYLSEVN</sequence>
<proteinExistence type="predicted"/>
<protein>
    <submittedName>
        <fullName evidence="3">ABC transporter substrate-binding protein</fullName>
    </submittedName>
</protein>
<dbReference type="EMBL" id="JAUEOZ010000002">
    <property type="protein sequence ID" value="MDN2483359.1"/>
    <property type="molecule type" value="Genomic_DNA"/>
</dbReference>
<organism evidence="3 4">
    <name type="scientific">Vibrio agarivorans</name>
    <dbReference type="NCBI Taxonomy" id="153622"/>
    <lineage>
        <taxon>Bacteria</taxon>
        <taxon>Pseudomonadati</taxon>
        <taxon>Pseudomonadota</taxon>
        <taxon>Gammaproteobacteria</taxon>
        <taxon>Vibrionales</taxon>
        <taxon>Vibrionaceae</taxon>
        <taxon>Vibrio</taxon>
    </lineage>
</organism>
<dbReference type="RefSeq" id="WP_289963421.1">
    <property type="nucleotide sequence ID" value="NZ_JAUEOZ010000002.1"/>
</dbReference>
<dbReference type="CDD" id="cd13549">
    <property type="entry name" value="PBP2_Fbp_like_3"/>
    <property type="match status" value="1"/>
</dbReference>
<feature type="chain" id="PRO_5046390981" evidence="2">
    <location>
        <begin position="29"/>
        <end position="339"/>
    </location>
</feature>
<evidence type="ECO:0000256" key="1">
    <source>
        <dbReference type="ARBA" id="ARBA00022729"/>
    </source>
</evidence>
<evidence type="ECO:0000313" key="3">
    <source>
        <dbReference type="EMBL" id="MDN2483359.1"/>
    </source>
</evidence>
<dbReference type="Proteomes" id="UP001169719">
    <property type="component" value="Unassembled WGS sequence"/>
</dbReference>
<name>A0ABT7Y5N2_9VIBR</name>